<accession>A0A8S5MW90</accession>
<organism evidence="2">
    <name type="scientific">Myoviridae sp. ct3wi9</name>
    <dbReference type="NCBI Taxonomy" id="2826610"/>
    <lineage>
        <taxon>Viruses</taxon>
        <taxon>Duplodnaviria</taxon>
        <taxon>Heunggongvirae</taxon>
        <taxon>Uroviricota</taxon>
        <taxon>Caudoviricetes</taxon>
    </lineage>
</organism>
<evidence type="ECO:0000256" key="1">
    <source>
        <dbReference type="SAM" id="Phobius"/>
    </source>
</evidence>
<keyword evidence="1" id="KW-1133">Transmembrane helix</keyword>
<name>A0A8S5MW90_9CAUD</name>
<proteinExistence type="predicted"/>
<feature type="transmembrane region" description="Helical" evidence="1">
    <location>
        <begin position="321"/>
        <end position="346"/>
    </location>
</feature>
<dbReference type="EMBL" id="BK015006">
    <property type="protein sequence ID" value="DAD86669.1"/>
    <property type="molecule type" value="Genomic_DNA"/>
</dbReference>
<protein>
    <submittedName>
        <fullName evidence="2">HtpX-like membrane-bound metallopeptidase</fullName>
    </submittedName>
</protein>
<keyword evidence="1" id="KW-0472">Membrane</keyword>
<evidence type="ECO:0000313" key="2">
    <source>
        <dbReference type="EMBL" id="DAD86669.1"/>
    </source>
</evidence>
<sequence>MSTLKQRILQATQARLSMEAVEWDDDGTLFNDIARVISEFRSEVKASDELAAEKLLHSEFGRVILKHMGMKATLSVDNSNGINAYIVVPAIDRNNPILHRFANLTTGNRTVLDKLVKEEELYALVDRKEGRLGGILSEIDHPIYITRGMLFNNDKFSPREIAAVILHELGHAFSYYEGLSQYIRQNVILASNVAEFRDTSDTQTRLRIISRLKAEKLLPKEFDDSRVANAGDKYTTVVISMGQRMIAEDPNSIFHNSTTFESAADQFAIRKGAGLYLAKSLTKIYKQYNASAFEYYFGLFVSVAISIMSMLFVAIGALHPVFFLFGLVSYMTALIQGAFSDALSSYDTPRDRLKRIRTEMIGRLKKQDLSDVVRKELVKTFDSLDELLKQNDKHYNANETLGKLIYDRLDSLFIRQKDAKKRQQALEDLLNNELYVSAARFA</sequence>
<feature type="transmembrane region" description="Helical" evidence="1">
    <location>
        <begin position="295"/>
        <end position="315"/>
    </location>
</feature>
<keyword evidence="1" id="KW-0812">Transmembrane</keyword>
<reference evidence="2" key="1">
    <citation type="journal article" date="2021" name="Proc. Natl. Acad. Sci. U.S.A.">
        <title>A Catalog of Tens of Thousands of Viruses from Human Metagenomes Reveals Hidden Associations with Chronic Diseases.</title>
        <authorList>
            <person name="Tisza M.J."/>
            <person name="Buck C.B."/>
        </authorList>
    </citation>
    <scope>NUCLEOTIDE SEQUENCE</scope>
    <source>
        <strain evidence="2">Ct3wi9</strain>
    </source>
</reference>